<dbReference type="SUPFAM" id="SSF53955">
    <property type="entry name" value="Lysozyme-like"/>
    <property type="match status" value="1"/>
</dbReference>
<dbReference type="RefSeq" id="WP_183443270.1">
    <property type="nucleotide sequence ID" value="NZ_JACHXD010000017.1"/>
</dbReference>
<dbReference type="GO" id="GO:0016998">
    <property type="term" value="P:cell wall macromolecule catabolic process"/>
    <property type="evidence" value="ECO:0007669"/>
    <property type="project" value="InterPro"/>
</dbReference>
<dbReference type="GO" id="GO:0006032">
    <property type="term" value="P:chitin catabolic process"/>
    <property type="evidence" value="ECO:0007669"/>
    <property type="project" value="InterPro"/>
</dbReference>
<keyword evidence="3" id="KW-1185">Reference proteome</keyword>
<proteinExistence type="predicted"/>
<dbReference type="InterPro" id="IPR000726">
    <property type="entry name" value="Glyco_hydro_19_cat"/>
</dbReference>
<dbReference type="PANTHER" id="PTHR34408">
    <property type="entry name" value="FAMILY PROTEIN, PUTATIVE-RELATED"/>
    <property type="match status" value="1"/>
</dbReference>
<sequence length="181" mass="19926">MTQDEFRLMANLSPQAAQRWYAAVRDAMDEYEIDTPARIAAFIAQTGHETMSFVYTREIWGPTTAQRGYEPPGAKAAMLGNTEAGDGRRFMGRGLIQITGRANYSKCAAALAVDLLGNPDLLAQETLAARSAAWWWKAHGCNALADSGDFKALTRRINGGLTGLDDRMRRWELAKSHLTST</sequence>
<dbReference type="GO" id="GO:0004568">
    <property type="term" value="F:chitinase activity"/>
    <property type="evidence" value="ECO:0007669"/>
    <property type="project" value="InterPro"/>
</dbReference>
<evidence type="ECO:0000259" key="1">
    <source>
        <dbReference type="Pfam" id="PF00182"/>
    </source>
</evidence>
<dbReference type="AlphaFoldDB" id="A0A7W5BED2"/>
<dbReference type="Proteomes" id="UP000541535">
    <property type="component" value="Unassembled WGS sequence"/>
</dbReference>
<dbReference type="InterPro" id="IPR023346">
    <property type="entry name" value="Lysozyme-like_dom_sf"/>
</dbReference>
<evidence type="ECO:0000313" key="2">
    <source>
        <dbReference type="EMBL" id="MBB3121573.1"/>
    </source>
</evidence>
<organism evidence="2 3">
    <name type="scientific">Pseudoduganella violacea</name>
    <dbReference type="NCBI Taxonomy" id="1715466"/>
    <lineage>
        <taxon>Bacteria</taxon>
        <taxon>Pseudomonadati</taxon>
        <taxon>Pseudomonadota</taxon>
        <taxon>Betaproteobacteria</taxon>
        <taxon>Burkholderiales</taxon>
        <taxon>Oxalobacteraceae</taxon>
        <taxon>Telluria group</taxon>
        <taxon>Pseudoduganella</taxon>
    </lineage>
</organism>
<dbReference type="InterPro" id="IPR052354">
    <property type="entry name" value="Cell_Wall_Dynamics_Protein"/>
</dbReference>
<feature type="domain" description="Glycoside hydrolase family 19 catalytic" evidence="1">
    <location>
        <begin position="37"/>
        <end position="138"/>
    </location>
</feature>
<gene>
    <name evidence="2" type="ORF">FHS03_004651</name>
</gene>
<dbReference type="Pfam" id="PF00182">
    <property type="entry name" value="Glyco_hydro_19"/>
    <property type="match status" value="1"/>
</dbReference>
<accession>A0A7W5BED2</accession>
<reference evidence="2 3" key="1">
    <citation type="submission" date="2020-08" db="EMBL/GenBank/DDBJ databases">
        <title>Genomic Encyclopedia of Type Strains, Phase III (KMG-III): the genomes of soil and plant-associated and newly described type strains.</title>
        <authorList>
            <person name="Whitman W."/>
        </authorList>
    </citation>
    <scope>NUCLEOTIDE SEQUENCE [LARGE SCALE GENOMIC DNA]</scope>
    <source>
        <strain evidence="2 3">CECT 8897</strain>
    </source>
</reference>
<dbReference type="PANTHER" id="PTHR34408:SF1">
    <property type="entry name" value="GLYCOSYL HYDROLASE FAMILY 19 DOMAIN-CONTAINING PROTEIN HI_1415"/>
    <property type="match status" value="1"/>
</dbReference>
<dbReference type="Gene3D" id="1.10.530.10">
    <property type="match status" value="1"/>
</dbReference>
<name>A0A7W5BED2_9BURK</name>
<evidence type="ECO:0000313" key="3">
    <source>
        <dbReference type="Proteomes" id="UP000541535"/>
    </source>
</evidence>
<comment type="caution">
    <text evidence="2">The sequence shown here is derived from an EMBL/GenBank/DDBJ whole genome shotgun (WGS) entry which is preliminary data.</text>
</comment>
<protein>
    <submittedName>
        <fullName evidence="2">Putative chitinase</fullName>
    </submittedName>
</protein>
<dbReference type="EMBL" id="JACHXD010000017">
    <property type="protein sequence ID" value="MBB3121573.1"/>
    <property type="molecule type" value="Genomic_DNA"/>
</dbReference>